<evidence type="ECO:0000313" key="1">
    <source>
        <dbReference type="EMBL" id="QOY24923.1"/>
    </source>
</evidence>
<dbReference type="RefSeq" id="YP_010038573.1">
    <property type="nucleotide sequence ID" value="NC_054156.1"/>
</dbReference>
<gene>
    <name evidence="1" type="primary">petN</name>
</gene>
<proteinExistence type="predicted"/>
<organism evidence="1">
    <name type="scientific">Drynaria acuminata</name>
    <dbReference type="NCBI Taxonomy" id="2784197"/>
    <lineage>
        <taxon>Eukaryota</taxon>
        <taxon>Viridiplantae</taxon>
        <taxon>Streptophyta</taxon>
        <taxon>Embryophyta</taxon>
        <taxon>Tracheophyta</taxon>
        <taxon>Polypodiopsida</taxon>
        <taxon>Polypodiidae</taxon>
        <taxon>Polypodiales</taxon>
        <taxon>Polypodiineae</taxon>
        <taxon>Polypodiaceae</taxon>
        <taxon>Drynarioideae</taxon>
        <taxon>Drynaria</taxon>
    </lineage>
</organism>
<keyword evidence="1" id="KW-0934">Plastid</keyword>
<dbReference type="AlphaFoldDB" id="A0A872YNW1"/>
<dbReference type="GeneID" id="63643306"/>
<accession>A0A872YNW1</accession>
<keyword evidence="1" id="KW-0150">Chloroplast</keyword>
<geneLocation type="chloroplast" evidence="1"/>
<protein>
    <submittedName>
        <fullName evidence="1">Cytochrome b6/f complex subunit VIII</fullName>
    </submittedName>
</protein>
<name>A0A872YNW1_9MONI</name>
<sequence>MGCPDGDFHIFPFTCSSGTKRFVTSG</sequence>
<dbReference type="EMBL" id="MW042681">
    <property type="protein sequence ID" value="QOY24923.1"/>
    <property type="molecule type" value="Genomic_DNA"/>
</dbReference>
<reference evidence="1" key="1">
    <citation type="submission" date="2020-09" db="EMBL/GenBank/DDBJ databases">
        <authorList>
            <person name="Liu H."/>
            <person name="Wang K."/>
        </authorList>
    </citation>
    <scope>NUCLEOTIDE SEQUENCE</scope>
</reference>